<evidence type="ECO:0008006" key="3">
    <source>
        <dbReference type="Google" id="ProtNLM"/>
    </source>
</evidence>
<evidence type="ECO:0000313" key="1">
    <source>
        <dbReference type="EMBL" id="TCK03836.1"/>
    </source>
</evidence>
<dbReference type="RefSeq" id="WP_132526709.1">
    <property type="nucleotide sequence ID" value="NZ_SMFV01000004.1"/>
</dbReference>
<gene>
    <name evidence="1" type="ORF">CLV27_1149</name>
</gene>
<name>A0A4V2PD57_9BACT</name>
<evidence type="ECO:0000313" key="2">
    <source>
        <dbReference type="Proteomes" id="UP000295777"/>
    </source>
</evidence>
<dbReference type="AlphaFoldDB" id="A0A4V2PD57"/>
<sequence>MPSLEEIILNDDRIWNNTPYFIPFVIDLQELGDTLSGLHFRVLFLNEKKDYVFTVLIPPEFLRYYSIFSYVVVDRKKEKVEITKIGEERDVWFSLESNSSLTRVGDIPSLSNFIKQYVPNNSLHGELDRQRVLVINSIDGTYYIPASVIGSAFYFPSTKFTHNLFKGTLSSEVLDFSSTATPPYVHVKHGYSNADPFFLYLYLSNREAKKAYDSVSSLYFGKKKQRREQGKPLRYVFRATLPVSGDWEAGFRVIPISESEFLVAEILWVNERMLLGTDTLEVKRYTREGKKESKTLGFYRSSNAVSSKSTKRYDVNQAYSSKEAPEKISFNPLSPKADKSVIIVKTGVKVPNNGMVKAIPLALSTSEVKDLSKVRGKEDGSAKPVNLERKERGRVGKDERTFGLDIVKKLMRRVEIALGVKIEYREFTPKKIKPRRKKDYQQLYYPDGRKKKVGVFFIPLPQGRCATVIFTDQGDVSEFISLPIIIGNRCLEFPDEVENFFKAFMEINHKGFRRFCEKRGFKVFYKKPIQGVSRKDWENWVRRMIRIVSN</sequence>
<accession>A0A4V2PD57</accession>
<comment type="caution">
    <text evidence="1">The sequence shown here is derived from an EMBL/GenBank/DDBJ whole genome shotgun (WGS) entry which is preliminary data.</text>
</comment>
<dbReference type="OrthoDB" id="9823340at2"/>
<protein>
    <recommendedName>
        <fullName evidence="3">TnsE C-terminal domain-containing protein</fullName>
    </recommendedName>
</protein>
<proteinExistence type="predicted"/>
<dbReference type="EMBL" id="SMFV01000004">
    <property type="protein sequence ID" value="TCK03836.1"/>
    <property type="molecule type" value="Genomic_DNA"/>
</dbReference>
<organism evidence="1 2">
    <name type="scientific">Phorcysia thermohydrogeniphila</name>
    <dbReference type="NCBI Taxonomy" id="936138"/>
    <lineage>
        <taxon>Bacteria</taxon>
        <taxon>Pseudomonadati</taxon>
        <taxon>Aquificota</taxon>
        <taxon>Aquificia</taxon>
        <taxon>Desulfurobacteriales</taxon>
        <taxon>Desulfurobacteriaceae</taxon>
        <taxon>Phorcysia</taxon>
    </lineage>
</organism>
<keyword evidence="2" id="KW-1185">Reference proteome</keyword>
<reference evidence="1 2" key="1">
    <citation type="submission" date="2019-03" db="EMBL/GenBank/DDBJ databases">
        <title>Genomic Encyclopedia of Archaeal and Bacterial Type Strains, Phase II (KMG-II): from individual species to whole genera.</title>
        <authorList>
            <person name="Goeker M."/>
        </authorList>
    </citation>
    <scope>NUCLEOTIDE SEQUENCE [LARGE SCALE GENOMIC DNA]</scope>
    <source>
        <strain evidence="1 2">DSM 24425</strain>
    </source>
</reference>
<dbReference type="Proteomes" id="UP000295777">
    <property type="component" value="Unassembled WGS sequence"/>
</dbReference>